<dbReference type="EMBL" id="LUTY01000611">
    <property type="protein sequence ID" value="OAD23003.1"/>
    <property type="molecule type" value="Genomic_DNA"/>
</dbReference>
<name>A0A176S4L0_9GAMM</name>
<evidence type="ECO:0000313" key="2">
    <source>
        <dbReference type="Proteomes" id="UP000076962"/>
    </source>
</evidence>
<protein>
    <submittedName>
        <fullName evidence="1">Uncharacterized protein</fullName>
    </submittedName>
</protein>
<dbReference type="AlphaFoldDB" id="A0A176S4L0"/>
<comment type="caution">
    <text evidence="1">The sequence shown here is derived from an EMBL/GenBank/DDBJ whole genome shotgun (WGS) entry which is preliminary data.</text>
</comment>
<evidence type="ECO:0000313" key="1">
    <source>
        <dbReference type="EMBL" id="OAD23003.1"/>
    </source>
</evidence>
<dbReference type="Proteomes" id="UP000076962">
    <property type="component" value="Unassembled WGS sequence"/>
</dbReference>
<reference evidence="1 2" key="1">
    <citation type="submission" date="2016-05" db="EMBL/GenBank/DDBJ databases">
        <title>Single-cell genome of chain-forming Candidatus Thiomargarita nelsonii and comparison to other large sulfur-oxidizing bacteria.</title>
        <authorList>
            <person name="Winkel M."/>
            <person name="Salman V."/>
            <person name="Woyke T."/>
            <person name="Schulz-Vogt H."/>
            <person name="Richter M."/>
            <person name="Flood B."/>
            <person name="Bailey J."/>
            <person name="Amann R."/>
            <person name="Mussmann M."/>
        </authorList>
    </citation>
    <scope>NUCLEOTIDE SEQUENCE [LARGE SCALE GENOMIC DNA]</scope>
    <source>
        <strain evidence="1 2">THI036</strain>
    </source>
</reference>
<sequence>MHVPYLSFRPAGFSLNKSFDARRNLGRGCIRSGGTPNPVRHLDYFSDRLLVKYPSF</sequence>
<keyword evidence="2" id="KW-1185">Reference proteome</keyword>
<organism evidence="1 2">
    <name type="scientific">Candidatus Thiomargarita nelsonii</name>
    <dbReference type="NCBI Taxonomy" id="1003181"/>
    <lineage>
        <taxon>Bacteria</taxon>
        <taxon>Pseudomonadati</taxon>
        <taxon>Pseudomonadota</taxon>
        <taxon>Gammaproteobacteria</taxon>
        <taxon>Thiotrichales</taxon>
        <taxon>Thiotrichaceae</taxon>
        <taxon>Thiomargarita</taxon>
    </lineage>
</organism>
<accession>A0A176S4L0</accession>
<gene>
    <name evidence="1" type="ORF">THIOM_001172</name>
</gene>
<proteinExistence type="predicted"/>